<name>O53049_9BACT</name>
<gene>
    <name evidence="1" type="primary">ORF1</name>
</gene>
<protein>
    <submittedName>
        <fullName evidence="1">ORF1 protein</fullName>
    </submittedName>
</protein>
<evidence type="ECO:0000313" key="1">
    <source>
        <dbReference type="EMBL" id="CAA05366.1"/>
    </source>
</evidence>
<sequence length="108" mass="12509">IQYSVMQNLLSHSVRPQTSPTRMVKELSSYFLPIHKKTGSSVLIGALSFRQELIYLLPKQLIIIFDQFKRKKSMLESGKDRLSTCKKTAFHPLLFHLRVFSLPTDRAM</sequence>
<dbReference type="EMBL" id="AJ002392">
    <property type="protein sequence ID" value="CAA05366.1"/>
    <property type="molecule type" value="Genomic_DNA"/>
</dbReference>
<organism evidence="1">
    <name type="scientific">Leptospirillum ferrooxidans</name>
    <dbReference type="NCBI Taxonomy" id="180"/>
    <lineage>
        <taxon>Bacteria</taxon>
        <taxon>Pseudomonadati</taxon>
        <taxon>Nitrospirota</taxon>
        <taxon>Nitrospiria</taxon>
        <taxon>Nitrospirales</taxon>
        <taxon>Nitrospiraceae</taxon>
        <taxon>Leptospirillum</taxon>
    </lineage>
</organism>
<accession>O53049</accession>
<dbReference type="AlphaFoldDB" id="O53049"/>
<proteinExistence type="predicted"/>
<reference evidence="1" key="1">
    <citation type="journal article" date="1998" name="Appl. Environ. Microbiol.">
        <title>Molecular cloning, sequencing, and expression of a chemoreceptor gene from Leptospirillum ferrooxidans.</title>
        <authorList>
            <person name="Delgado M."/>
            <person name="Toledo H."/>
            <person name="Jerez C.A."/>
        </authorList>
    </citation>
    <scope>NUCLEOTIDE SEQUENCE</scope>
    <source>
        <strain evidence="1">Z2</strain>
    </source>
</reference>
<feature type="non-terminal residue" evidence="1">
    <location>
        <position position="1"/>
    </location>
</feature>